<organism evidence="1 2">
    <name type="scientific">Trichinella nativa</name>
    <dbReference type="NCBI Taxonomy" id="6335"/>
    <lineage>
        <taxon>Eukaryota</taxon>
        <taxon>Metazoa</taxon>
        <taxon>Ecdysozoa</taxon>
        <taxon>Nematoda</taxon>
        <taxon>Enoplea</taxon>
        <taxon>Dorylaimia</taxon>
        <taxon>Trichinellida</taxon>
        <taxon>Trichinellidae</taxon>
        <taxon>Trichinella</taxon>
    </lineage>
</organism>
<proteinExistence type="predicted"/>
<name>A0A0V1KI55_9BILA</name>
<keyword evidence="2" id="KW-1185">Reference proteome</keyword>
<dbReference type="EMBL" id="JYDW01001912">
    <property type="protein sequence ID" value="KRZ46883.1"/>
    <property type="molecule type" value="Genomic_DNA"/>
</dbReference>
<comment type="caution">
    <text evidence="1">The sequence shown here is derived from an EMBL/GenBank/DDBJ whole genome shotgun (WGS) entry which is preliminary data.</text>
</comment>
<dbReference type="AlphaFoldDB" id="A0A0V1KI55"/>
<dbReference type="Proteomes" id="UP000054721">
    <property type="component" value="Unassembled WGS sequence"/>
</dbReference>
<protein>
    <submittedName>
        <fullName evidence="1">Uncharacterized protein</fullName>
    </submittedName>
</protein>
<reference evidence="1 2" key="1">
    <citation type="submission" date="2015-05" db="EMBL/GenBank/DDBJ databases">
        <title>Evolution of Trichinella species and genotypes.</title>
        <authorList>
            <person name="Korhonen P.K."/>
            <person name="Edoardo P."/>
            <person name="Giuseppe L.R."/>
            <person name="Gasser R.B."/>
        </authorList>
    </citation>
    <scope>NUCLEOTIDE SEQUENCE [LARGE SCALE GENOMIC DNA]</scope>
    <source>
        <strain evidence="1">ISS10</strain>
    </source>
</reference>
<evidence type="ECO:0000313" key="1">
    <source>
        <dbReference type="EMBL" id="KRZ46883.1"/>
    </source>
</evidence>
<evidence type="ECO:0000313" key="2">
    <source>
        <dbReference type="Proteomes" id="UP000054721"/>
    </source>
</evidence>
<sequence length="40" mass="4049">MCPKGPDPVLGSSGTPSCVWMTPAVPGQGPVTAQELPNQL</sequence>
<gene>
    <name evidence="1" type="ORF">T02_2807</name>
</gene>
<accession>A0A0V1KI55</accession>